<dbReference type="InterPro" id="IPR005959">
    <property type="entry name" value="Fumarylacetoacetase"/>
</dbReference>
<keyword evidence="9" id="KW-0828">Tyrosine catabolism</keyword>
<name>A0A853H1X7_9BURK</name>
<dbReference type="GO" id="GO:0006572">
    <property type="term" value="P:L-tyrosine catabolic process"/>
    <property type="evidence" value="ECO:0007669"/>
    <property type="project" value="UniProtKB-KW"/>
</dbReference>
<dbReference type="Pfam" id="PF01557">
    <property type="entry name" value="FAA_hydrolase"/>
    <property type="match status" value="1"/>
</dbReference>
<feature type="binding site" evidence="13">
    <location>
        <position position="211"/>
    </location>
    <ligand>
        <name>Ca(2+)</name>
        <dbReference type="ChEBI" id="CHEBI:29108"/>
    </ligand>
</feature>
<feature type="binding site" evidence="12">
    <location>
        <position position="369"/>
    </location>
    <ligand>
        <name>substrate</name>
    </ligand>
</feature>
<keyword evidence="7 13" id="KW-0106">Calcium</keyword>
<dbReference type="Proteomes" id="UP000554144">
    <property type="component" value="Unassembled WGS sequence"/>
</dbReference>
<feature type="binding site" evidence="12">
    <location>
        <position position="139"/>
    </location>
    <ligand>
        <name>substrate</name>
    </ligand>
</feature>
<feature type="binding site" evidence="13">
    <location>
        <position position="209"/>
    </location>
    <ligand>
        <name>Ca(2+)</name>
        <dbReference type="ChEBI" id="CHEBI:29108"/>
    </ligand>
</feature>
<dbReference type="OrthoDB" id="3766879at2"/>
<dbReference type="GO" id="GO:0004334">
    <property type="term" value="F:fumarylacetoacetase activity"/>
    <property type="evidence" value="ECO:0007669"/>
    <property type="project" value="UniProtKB-EC"/>
</dbReference>
<evidence type="ECO:0000256" key="11">
    <source>
        <dbReference type="PIRSR" id="PIRSR605959-1"/>
    </source>
</evidence>
<evidence type="ECO:0000259" key="15">
    <source>
        <dbReference type="Pfam" id="PF09298"/>
    </source>
</evidence>
<dbReference type="EMBL" id="JACCEV010000005">
    <property type="protein sequence ID" value="NYT86956.1"/>
    <property type="molecule type" value="Genomic_DNA"/>
</dbReference>
<feature type="binding site" evidence="12">
    <location>
        <position position="153"/>
    </location>
    <ligand>
        <name>substrate</name>
    </ligand>
</feature>
<dbReference type="InterPro" id="IPR036462">
    <property type="entry name" value="Fumarylacetoacetase_N_sf"/>
</dbReference>
<keyword evidence="6 16" id="KW-0378">Hydrolase</keyword>
<dbReference type="GO" id="GO:0046872">
    <property type="term" value="F:metal ion binding"/>
    <property type="evidence" value="ECO:0007669"/>
    <property type="project" value="UniProtKB-KW"/>
</dbReference>
<evidence type="ECO:0000256" key="9">
    <source>
        <dbReference type="ARBA" id="ARBA00022878"/>
    </source>
</evidence>
<feature type="binding site" evidence="13">
    <location>
        <position position="243"/>
    </location>
    <ligand>
        <name>Mg(2+)</name>
        <dbReference type="ChEBI" id="CHEBI:18420"/>
    </ligand>
</feature>
<evidence type="ECO:0000256" key="13">
    <source>
        <dbReference type="PIRSR" id="PIRSR605959-3"/>
    </source>
</evidence>
<keyword evidence="17" id="KW-1185">Reference proteome</keyword>
<dbReference type="PANTHER" id="PTHR43069">
    <property type="entry name" value="FUMARYLACETOACETASE"/>
    <property type="match status" value="1"/>
</dbReference>
<dbReference type="AlphaFoldDB" id="A0A853H1X7"/>
<feature type="binding site" evidence="12">
    <location>
        <position position="250"/>
    </location>
    <ligand>
        <name>substrate</name>
    </ligand>
</feature>
<comment type="cofactor">
    <cofactor evidence="1 13">
        <name>Ca(2+)</name>
        <dbReference type="ChEBI" id="CHEBI:29108"/>
    </cofactor>
</comment>
<comment type="cofactor">
    <cofactor evidence="2 13">
        <name>Mg(2+)</name>
        <dbReference type="ChEBI" id="CHEBI:18420"/>
    </cofactor>
</comment>
<keyword evidence="8 13" id="KW-0460">Magnesium</keyword>
<dbReference type="SUPFAM" id="SSF63433">
    <property type="entry name" value="Fumarylacetoacetate hydrolase, FAH, N-terminal domain"/>
    <property type="match status" value="1"/>
</dbReference>
<comment type="pathway">
    <text evidence="3">Amino-acid degradation; L-phenylalanine degradation; acetoacetate and fumarate from L-phenylalanine: step 6/6.</text>
</comment>
<protein>
    <recommendedName>
        <fullName evidence="4">fumarylacetoacetase</fullName>
        <ecNumber evidence="4">3.7.1.2</ecNumber>
    </recommendedName>
</protein>
<evidence type="ECO:0000259" key="14">
    <source>
        <dbReference type="Pfam" id="PF01557"/>
    </source>
</evidence>
<evidence type="ECO:0000256" key="6">
    <source>
        <dbReference type="ARBA" id="ARBA00022801"/>
    </source>
</evidence>
<dbReference type="SUPFAM" id="SSF56529">
    <property type="entry name" value="FAH"/>
    <property type="match status" value="1"/>
</dbReference>
<evidence type="ECO:0000256" key="1">
    <source>
        <dbReference type="ARBA" id="ARBA00001913"/>
    </source>
</evidence>
<feature type="domain" description="Fumarylacetoacetase N-terminal" evidence="15">
    <location>
        <begin position="29"/>
        <end position="129"/>
    </location>
</feature>
<comment type="caution">
    <text evidence="16">The sequence shown here is derived from an EMBL/GenBank/DDBJ whole genome shotgun (WGS) entry which is preliminary data.</text>
</comment>
<feature type="binding site" evidence="13">
    <location>
        <position position="267"/>
    </location>
    <ligand>
        <name>Mg(2+)</name>
        <dbReference type="ChEBI" id="CHEBI:18420"/>
    </ligand>
</feature>
<evidence type="ECO:0000256" key="7">
    <source>
        <dbReference type="ARBA" id="ARBA00022837"/>
    </source>
</evidence>
<dbReference type="Gene3D" id="3.90.850.10">
    <property type="entry name" value="Fumarylacetoacetase-like, C-terminal domain"/>
    <property type="match status" value="1"/>
</dbReference>
<reference evidence="16 17" key="1">
    <citation type="submission" date="2020-07" db="EMBL/GenBank/DDBJ databases">
        <title>Taxonomic revisions and descriptions of new bacterial species based on genomic comparisons in the high-G+C-content subgroup of the family Alcaligenaceae.</title>
        <authorList>
            <person name="Szabo A."/>
            <person name="Felfoldi T."/>
        </authorList>
    </citation>
    <scope>NUCLEOTIDE SEQUENCE [LARGE SCALE GENOMIC DNA]</scope>
    <source>
        <strain evidence="16 17">DSM 25667</strain>
    </source>
</reference>
<dbReference type="EC" id="3.7.1.2" evidence="4"/>
<evidence type="ECO:0000256" key="4">
    <source>
        <dbReference type="ARBA" id="ARBA00012094"/>
    </source>
</evidence>
<evidence type="ECO:0000256" key="2">
    <source>
        <dbReference type="ARBA" id="ARBA00001946"/>
    </source>
</evidence>
<dbReference type="Pfam" id="PF09298">
    <property type="entry name" value="FAA_hydrolase_N"/>
    <property type="match status" value="1"/>
</dbReference>
<evidence type="ECO:0000256" key="8">
    <source>
        <dbReference type="ARBA" id="ARBA00022842"/>
    </source>
</evidence>
<dbReference type="InterPro" id="IPR015377">
    <property type="entry name" value="Fumarylacetoacetase_N"/>
</dbReference>
<dbReference type="GO" id="GO:1902000">
    <property type="term" value="P:homogentisate catabolic process"/>
    <property type="evidence" value="ECO:0007669"/>
    <property type="project" value="TreeGrafter"/>
</dbReference>
<evidence type="ECO:0000256" key="5">
    <source>
        <dbReference type="ARBA" id="ARBA00022723"/>
    </source>
</evidence>
<organism evidence="16 17">
    <name type="scientific">Pollutimonas harenae</name>
    <dbReference type="NCBI Taxonomy" id="657015"/>
    <lineage>
        <taxon>Bacteria</taxon>
        <taxon>Pseudomonadati</taxon>
        <taxon>Pseudomonadota</taxon>
        <taxon>Betaproteobacteria</taxon>
        <taxon>Burkholderiales</taxon>
        <taxon>Alcaligenaceae</taxon>
        <taxon>Pollutimonas</taxon>
    </lineage>
</organism>
<evidence type="ECO:0000256" key="10">
    <source>
        <dbReference type="ARBA" id="ARBA00023232"/>
    </source>
</evidence>
<keyword evidence="5 13" id="KW-0479">Metal-binding</keyword>
<dbReference type="InterPro" id="IPR011234">
    <property type="entry name" value="Fumarylacetoacetase-like_C"/>
</dbReference>
<feature type="binding site" evidence="13">
    <location>
        <position position="243"/>
    </location>
    <ligand>
        <name>Ca(2+)</name>
        <dbReference type="ChEBI" id="CHEBI:29108"/>
    </ligand>
</feature>
<dbReference type="InterPro" id="IPR036663">
    <property type="entry name" value="Fumarylacetoacetase_C_sf"/>
</dbReference>
<dbReference type="NCBIfam" id="TIGR01266">
    <property type="entry name" value="fum_ac_acetase"/>
    <property type="match status" value="1"/>
</dbReference>
<evidence type="ECO:0000313" key="16">
    <source>
        <dbReference type="EMBL" id="NYT86956.1"/>
    </source>
</evidence>
<keyword evidence="10" id="KW-0585">Phenylalanine catabolism</keyword>
<feature type="active site" description="Proton acceptor" evidence="11">
    <location>
        <position position="144"/>
    </location>
</feature>
<dbReference type="PANTHER" id="PTHR43069:SF2">
    <property type="entry name" value="FUMARYLACETOACETASE"/>
    <property type="match status" value="1"/>
</dbReference>
<sequence length="438" mass="47998">MAGLDETHDPGLTSWVSSANTATTDFPVQNLAFGVFSTASDGRKRLGVAIGNQVLDLHAAIKCGVWSHLPESVVLACAQDALNDLMALDKGQSKMLRLALSRGLRLGSAQRQQLAGCLVPQSDAVMHMPARVGNYTDFFTSIYHARNTGRMIRPEHPLLPNFHTLPVAYHGRASSLRVSGTPCIRPRGQILRDDCQTPTYELTRKLDFELELGVFVGQGNALGKPIVMDEAEQHVFGFCLLNDWSARDVQRWEAQPLGPFLAKSFLSSISPWVVTLEALAPFRCAAAQREHDAPSLVSNLHSSVNQEWGGIDIALEVCVRTERMRSTGQDHTISRPGYKDQYWTVAQMITHHTENGCPLLPGDLLGSGTVSGPSNHDLGCLLELTQDGKKPLQLPDNETRRYLEDGDEVILKGRCQREGYVGIGFGECAGRVVTNPHE</sequence>
<evidence type="ECO:0000256" key="3">
    <source>
        <dbReference type="ARBA" id="ARBA00004782"/>
    </source>
</evidence>
<evidence type="ECO:0000313" key="17">
    <source>
        <dbReference type="Proteomes" id="UP000554144"/>
    </source>
</evidence>
<accession>A0A853H1X7</accession>
<gene>
    <name evidence="16" type="primary">fahA</name>
    <name evidence="16" type="ORF">H0A62_15235</name>
</gene>
<dbReference type="UniPathway" id="UPA00139">
    <property type="reaction ID" value="UER00341"/>
</dbReference>
<feature type="binding site" evidence="13">
    <location>
        <position position="263"/>
    </location>
    <ligand>
        <name>Mg(2+)</name>
        <dbReference type="ChEBI" id="CHEBI:18420"/>
    </ligand>
</feature>
<evidence type="ECO:0000256" key="12">
    <source>
        <dbReference type="PIRSR" id="PIRSR605959-2"/>
    </source>
</evidence>
<feature type="binding site" evidence="13">
    <location>
        <position position="137"/>
    </location>
    <ligand>
        <name>Ca(2+)</name>
        <dbReference type="ChEBI" id="CHEBI:29108"/>
    </ligand>
</feature>
<proteinExistence type="predicted"/>
<dbReference type="Gene3D" id="2.30.30.230">
    <property type="entry name" value="Fumarylacetoacetase, N-terminal domain"/>
    <property type="match status" value="1"/>
</dbReference>
<feature type="domain" description="Fumarylacetoacetase-like C-terminal" evidence="14">
    <location>
        <begin position="164"/>
        <end position="433"/>
    </location>
</feature>
<dbReference type="GO" id="GO:0006559">
    <property type="term" value="P:L-phenylalanine catabolic process"/>
    <property type="evidence" value="ECO:0007669"/>
    <property type="project" value="UniProtKB-UniPathway"/>
</dbReference>